<dbReference type="PANTHER" id="PTHR21310:SF15">
    <property type="entry name" value="AMINOGLYCOSIDE PHOSPHOTRANSFERASE DOMAIN-CONTAINING PROTEIN"/>
    <property type="match status" value="1"/>
</dbReference>
<evidence type="ECO:0008006" key="3">
    <source>
        <dbReference type="Google" id="ProtNLM"/>
    </source>
</evidence>
<dbReference type="Proteomes" id="UP001358614">
    <property type="component" value="Chromosome 1"/>
</dbReference>
<reference evidence="1 2" key="1">
    <citation type="submission" date="2024-01" db="EMBL/GenBank/DDBJ databases">
        <title>Comparative genomics of Cryptococcus and Kwoniella reveals pathogenesis evolution and contrasting modes of karyotype evolution via chromosome fusion or intercentromeric recombination.</title>
        <authorList>
            <person name="Coelho M.A."/>
            <person name="David-Palma M."/>
            <person name="Shea T."/>
            <person name="Bowers K."/>
            <person name="McGinley-Smith S."/>
            <person name="Mohammad A.W."/>
            <person name="Gnirke A."/>
            <person name="Yurkov A.M."/>
            <person name="Nowrousian M."/>
            <person name="Sun S."/>
            <person name="Cuomo C.A."/>
            <person name="Heitman J."/>
        </authorList>
    </citation>
    <scope>NUCLEOTIDE SEQUENCE [LARGE SCALE GENOMIC DNA]</scope>
    <source>
        <strain evidence="1 2">PYCC6329</strain>
    </source>
</reference>
<dbReference type="SUPFAM" id="SSF56112">
    <property type="entry name" value="Protein kinase-like (PK-like)"/>
    <property type="match status" value="1"/>
</dbReference>
<name>A0AAX4KI72_9TREE</name>
<dbReference type="PANTHER" id="PTHR21310">
    <property type="entry name" value="AMINOGLYCOSIDE PHOSPHOTRANSFERASE-RELATED-RELATED"/>
    <property type="match status" value="1"/>
</dbReference>
<dbReference type="EMBL" id="CP144089">
    <property type="protein sequence ID" value="WWD05437.1"/>
    <property type="molecule type" value="Genomic_DNA"/>
</dbReference>
<dbReference type="AlphaFoldDB" id="A0AAX4KI72"/>
<gene>
    <name evidence="1" type="ORF">V865_003514</name>
</gene>
<proteinExistence type="predicted"/>
<dbReference type="InterPro" id="IPR051678">
    <property type="entry name" value="AGP_Transferase"/>
</dbReference>
<evidence type="ECO:0000313" key="1">
    <source>
        <dbReference type="EMBL" id="WWD05437.1"/>
    </source>
</evidence>
<protein>
    <recommendedName>
        <fullName evidence="3">Aminoglycoside phosphotransferase domain-containing protein</fullName>
    </recommendedName>
</protein>
<dbReference type="GeneID" id="91102317"/>
<dbReference type="KEGG" id="ker:91102317"/>
<evidence type="ECO:0000313" key="2">
    <source>
        <dbReference type="Proteomes" id="UP001358614"/>
    </source>
</evidence>
<organism evidence="1 2">
    <name type="scientific">Kwoniella europaea PYCC6329</name>
    <dbReference type="NCBI Taxonomy" id="1423913"/>
    <lineage>
        <taxon>Eukaryota</taxon>
        <taxon>Fungi</taxon>
        <taxon>Dikarya</taxon>
        <taxon>Basidiomycota</taxon>
        <taxon>Agaricomycotina</taxon>
        <taxon>Tremellomycetes</taxon>
        <taxon>Tremellales</taxon>
        <taxon>Cryptococcaceae</taxon>
        <taxon>Kwoniella</taxon>
    </lineage>
</organism>
<accession>A0AAX4KI72</accession>
<dbReference type="RefSeq" id="XP_066083404.1">
    <property type="nucleotide sequence ID" value="XM_066227307.1"/>
</dbReference>
<sequence>MKILNEATRLVPKIHLPPATDRVGHDELQYLFLDFVDGEPLHPAILNGEESPQRLAQVIPDYALFRIKIKSVPFDRIGSIYPDPLDSSSTTVGPLIDLWFRFDDPPHFLGPFLSNKERYLAQIDFNLEMVEKGKLYPDDPNLIYLFHLDLRALIHLYQKWEEDTDERKFYLKHADDKGAHIFVNDEGHITGIIDWEWAYVTSKAEAFSPPLAMILPSSFWDGDNTLSSLEEMLITEYVNLGHSDLAKCVQEGKFYQRLNILLGYHPELNHLKALREIVTGDKICFANDGEYKDWCLTRYGEDEGYLRLLKNTIA</sequence>
<keyword evidence="2" id="KW-1185">Reference proteome</keyword>
<dbReference type="InterPro" id="IPR011009">
    <property type="entry name" value="Kinase-like_dom_sf"/>
</dbReference>